<reference evidence="2" key="1">
    <citation type="submission" date="2022-07" db="EMBL/GenBank/DDBJ databases">
        <title>Phylogenomic reconstructions and comparative analyses of Kickxellomycotina fungi.</title>
        <authorList>
            <person name="Reynolds N.K."/>
            <person name="Stajich J.E."/>
            <person name="Barry K."/>
            <person name="Grigoriev I.V."/>
            <person name="Crous P."/>
            <person name="Smith M.E."/>
        </authorList>
    </citation>
    <scope>NUCLEOTIDE SEQUENCE</scope>
    <source>
        <strain evidence="2">NBRC 105413</strain>
    </source>
</reference>
<name>A0A9W8CGQ7_9FUNG</name>
<organism evidence="2 3">
    <name type="scientific">Coemansia asiatica</name>
    <dbReference type="NCBI Taxonomy" id="1052880"/>
    <lineage>
        <taxon>Eukaryota</taxon>
        <taxon>Fungi</taxon>
        <taxon>Fungi incertae sedis</taxon>
        <taxon>Zoopagomycota</taxon>
        <taxon>Kickxellomycotina</taxon>
        <taxon>Kickxellomycetes</taxon>
        <taxon>Kickxellales</taxon>
        <taxon>Kickxellaceae</taxon>
        <taxon>Coemansia</taxon>
    </lineage>
</organism>
<keyword evidence="3" id="KW-1185">Reference proteome</keyword>
<evidence type="ECO:0000256" key="1">
    <source>
        <dbReference type="SAM" id="MobiDB-lite"/>
    </source>
</evidence>
<gene>
    <name evidence="2" type="ORF">LPJ64_005688</name>
</gene>
<sequence length="137" mass="15010">MVMSQKSKNKVANGKIQKPKPKQTKPLAATQTFEIDDIFASKPAQQPLPSPPQLPSSASIKNPSSVKIIDASHTDKIANPQKQKLPPPAADDNFGDSRGQKSKYTEDGLRVFYMDDLRIGEGEGDTEQCPFDCNCCF</sequence>
<feature type="region of interest" description="Disordered" evidence="1">
    <location>
        <begin position="1"/>
        <end position="102"/>
    </location>
</feature>
<dbReference type="EMBL" id="JANBOH010000395">
    <property type="protein sequence ID" value="KAJ1642469.1"/>
    <property type="molecule type" value="Genomic_DNA"/>
</dbReference>
<evidence type="ECO:0000313" key="2">
    <source>
        <dbReference type="EMBL" id="KAJ1642469.1"/>
    </source>
</evidence>
<dbReference type="PANTHER" id="PTHR34066:SF1">
    <property type="entry name" value="DUF1764 FAMILY PROTEIN"/>
    <property type="match status" value="1"/>
</dbReference>
<proteinExistence type="predicted"/>
<dbReference type="Proteomes" id="UP001145021">
    <property type="component" value="Unassembled WGS sequence"/>
</dbReference>
<comment type="caution">
    <text evidence="2">The sequence shown here is derived from an EMBL/GenBank/DDBJ whole genome shotgun (WGS) entry which is preliminary data.</text>
</comment>
<accession>A0A9W8CGQ7</accession>
<protein>
    <recommendedName>
        <fullName evidence="4">DUF1764-domain-containing protein</fullName>
    </recommendedName>
</protein>
<evidence type="ECO:0000313" key="3">
    <source>
        <dbReference type="Proteomes" id="UP001145021"/>
    </source>
</evidence>
<evidence type="ECO:0008006" key="4">
    <source>
        <dbReference type="Google" id="ProtNLM"/>
    </source>
</evidence>
<dbReference type="AlphaFoldDB" id="A0A9W8CGQ7"/>
<dbReference type="Pfam" id="PF08576">
    <property type="entry name" value="DUF1764"/>
    <property type="match status" value="1"/>
</dbReference>
<dbReference type="PANTHER" id="PTHR34066">
    <property type="entry name" value="GROWTH FACTOR 2"/>
    <property type="match status" value="1"/>
</dbReference>
<dbReference type="InterPro" id="IPR013885">
    <property type="entry name" value="DUF1764_euk"/>
</dbReference>